<proteinExistence type="predicted"/>
<dbReference type="AlphaFoldDB" id="H0EJH9"/>
<sequence>MSTQQTQTRLQTLRMQHEVLKTELQAQKAYASKPRHNRQAQLRNTNHTHDLLIDDYLSNATMTVDSRNNYEDTTSALRTWFNDLSGKFEGVMGIVGNCGTIDKAEPFPPITPYSSTYPTPPLPSYPLLTPRSLLSHAFPLLCVEDLVQDFFTLAPWEDNDDLRYANDRFKNHEFFEGGKYRSLHFMRMHCKCEECRRFRVKVGKSNKELVRMGERTSRLEAVEPGLGGRGESVGERWS</sequence>
<organism evidence="1 2">
    <name type="scientific">Glarea lozoyensis (strain ATCC 74030 / MF5533)</name>
    <dbReference type="NCBI Taxonomy" id="1104152"/>
    <lineage>
        <taxon>Eukaryota</taxon>
        <taxon>Fungi</taxon>
        <taxon>Dikarya</taxon>
        <taxon>Ascomycota</taxon>
        <taxon>Pezizomycotina</taxon>
        <taxon>Leotiomycetes</taxon>
        <taxon>Helotiales</taxon>
        <taxon>Helotiaceae</taxon>
        <taxon>Glarea</taxon>
    </lineage>
</organism>
<reference evidence="1 2" key="1">
    <citation type="journal article" date="2012" name="Eukaryot. Cell">
        <title>Genome sequence of the fungus Glarea lozoyensis: the first genome sequence of a species from the Helotiaceae family.</title>
        <authorList>
            <person name="Youssar L."/>
            <person name="Gruening B.A."/>
            <person name="Erxleben A."/>
            <person name="Guenther S."/>
            <person name="Huettel W."/>
        </authorList>
    </citation>
    <scope>NUCLEOTIDE SEQUENCE [LARGE SCALE GENOMIC DNA]</scope>
    <source>
        <strain evidence="2">ATCC 74030 / MF5533</strain>
    </source>
</reference>
<gene>
    <name evidence="1" type="ORF">M7I_2705</name>
</gene>
<evidence type="ECO:0000313" key="2">
    <source>
        <dbReference type="Proteomes" id="UP000005446"/>
    </source>
</evidence>
<dbReference type="HOGENOM" id="CLU_1165925_0_0_1"/>
<dbReference type="EMBL" id="AGUE01000055">
    <property type="protein sequence ID" value="EHL01372.1"/>
    <property type="molecule type" value="Genomic_DNA"/>
</dbReference>
<dbReference type="InParanoid" id="H0EJH9"/>
<comment type="caution">
    <text evidence="1">The sequence shown here is derived from an EMBL/GenBank/DDBJ whole genome shotgun (WGS) entry which is preliminary data.</text>
</comment>
<dbReference type="OrthoDB" id="10299271at2759"/>
<protein>
    <submittedName>
        <fullName evidence="1">Uncharacterized protein</fullName>
    </submittedName>
</protein>
<dbReference type="Proteomes" id="UP000005446">
    <property type="component" value="Unassembled WGS sequence"/>
</dbReference>
<accession>H0EJH9</accession>
<name>H0EJH9_GLAL7</name>
<evidence type="ECO:0000313" key="1">
    <source>
        <dbReference type="EMBL" id="EHL01372.1"/>
    </source>
</evidence>
<keyword evidence="2" id="KW-1185">Reference proteome</keyword>